<name>A0A8J2WTV9_9STRA</name>
<evidence type="ECO:0000313" key="3">
    <source>
        <dbReference type="Proteomes" id="UP000789595"/>
    </source>
</evidence>
<dbReference type="InterPro" id="IPR032801">
    <property type="entry name" value="PXL2A/B/C"/>
</dbReference>
<dbReference type="OrthoDB" id="40334at2759"/>
<organism evidence="2 3">
    <name type="scientific">Pelagomonas calceolata</name>
    <dbReference type="NCBI Taxonomy" id="35677"/>
    <lineage>
        <taxon>Eukaryota</taxon>
        <taxon>Sar</taxon>
        <taxon>Stramenopiles</taxon>
        <taxon>Ochrophyta</taxon>
        <taxon>Pelagophyceae</taxon>
        <taxon>Pelagomonadales</taxon>
        <taxon>Pelagomonadaceae</taxon>
        <taxon>Pelagomonas</taxon>
    </lineage>
</organism>
<accession>A0A8J2WTV9</accession>
<gene>
    <name evidence="2" type="ORF">PECAL_1P35160</name>
</gene>
<evidence type="ECO:0008006" key="4">
    <source>
        <dbReference type="Google" id="ProtNLM"/>
    </source>
</evidence>
<evidence type="ECO:0000256" key="1">
    <source>
        <dbReference type="SAM" id="SignalP"/>
    </source>
</evidence>
<dbReference type="Proteomes" id="UP000789595">
    <property type="component" value="Unassembled WGS sequence"/>
</dbReference>
<dbReference type="AlphaFoldDB" id="A0A8J2WTV9"/>
<comment type="caution">
    <text evidence="2">The sequence shown here is derived from an EMBL/GenBank/DDBJ whole genome shotgun (WGS) entry which is preliminary data.</text>
</comment>
<feature type="chain" id="PRO_5035274038" description="Redoxin domain-containing protein" evidence="1">
    <location>
        <begin position="19"/>
        <end position="325"/>
    </location>
</feature>
<sequence length="325" mass="34624">MSLLKRLTLLCAAQSTTALVLNTLKSATVLNPATGTPTPLLDGLATSRNVVVLLPQVGEFDSYEFCEQLTAVADDLKAAGLGLRVVGVGDADAGKRFEAFVGLPEGGLRVDPSATVHRELGLHRGPGWSWPEWVSDDALRFVLGTLPGGAPDDAGQLRPVGDAWLNYLLMCAGIGAPGTLPEIARGYFGDKSAPERLRPDAVVSVGDVIEIGPGVGPVKLGPFRYENSWKDETGYQRPVELATVRLRAMVEVLGNWDAYVSDARYVDVRGATYIVDGDELLYEYKHRGVLTYSATMSRPLSFLAPFIGARALNPLGLGDNGVSSA</sequence>
<proteinExistence type="predicted"/>
<protein>
    <recommendedName>
        <fullName evidence="4">Redoxin domain-containing protein</fullName>
    </recommendedName>
</protein>
<keyword evidence="3" id="KW-1185">Reference proteome</keyword>
<reference evidence="2" key="1">
    <citation type="submission" date="2021-11" db="EMBL/GenBank/DDBJ databases">
        <authorList>
            <consortium name="Genoscope - CEA"/>
            <person name="William W."/>
        </authorList>
    </citation>
    <scope>NUCLEOTIDE SEQUENCE</scope>
</reference>
<keyword evidence="1" id="KW-0732">Signal</keyword>
<evidence type="ECO:0000313" key="2">
    <source>
        <dbReference type="EMBL" id="CAH0366999.1"/>
    </source>
</evidence>
<feature type="signal peptide" evidence="1">
    <location>
        <begin position="1"/>
        <end position="18"/>
    </location>
</feature>
<dbReference type="EMBL" id="CAKKNE010000001">
    <property type="protein sequence ID" value="CAH0366999.1"/>
    <property type="molecule type" value="Genomic_DNA"/>
</dbReference>
<dbReference type="Pfam" id="PF13911">
    <property type="entry name" value="AhpC-TSA_2"/>
    <property type="match status" value="1"/>
</dbReference>